<dbReference type="GO" id="GO:0016787">
    <property type="term" value="F:hydrolase activity"/>
    <property type="evidence" value="ECO:0007669"/>
    <property type="project" value="UniProtKB-KW"/>
</dbReference>
<dbReference type="Proteomes" id="UP000775872">
    <property type="component" value="Unassembled WGS sequence"/>
</dbReference>
<keyword evidence="6" id="KW-1185">Reference proteome</keyword>
<organism evidence="5 6">
    <name type="scientific">Clonostachys solani</name>
    <dbReference type="NCBI Taxonomy" id="160281"/>
    <lineage>
        <taxon>Eukaryota</taxon>
        <taxon>Fungi</taxon>
        <taxon>Dikarya</taxon>
        <taxon>Ascomycota</taxon>
        <taxon>Pezizomycotina</taxon>
        <taxon>Sordariomycetes</taxon>
        <taxon>Hypocreomycetidae</taxon>
        <taxon>Hypocreales</taxon>
        <taxon>Bionectriaceae</taxon>
        <taxon>Clonostachys</taxon>
    </lineage>
</organism>
<dbReference type="Pfam" id="PF12697">
    <property type="entry name" value="Abhydrolase_6"/>
    <property type="match status" value="1"/>
</dbReference>
<sequence length="435" mass="48546">PEMTPTHEILPWQFFNFEFIRVLSMAPMHGAEVGECLVAAPKIKKNDPESWYQAWTEAAELAEEAARTALACGDREAAKCAFLRASNYRRASEYMLHVNPYDSRLLGIMEKSVLNFRNACSLFDNAVETFEIPYKNTKLPGYMYLPSPAGKRPEASGFGEGKVPLLIAMNGFDSTQEELYFFIASGSAQRGYAVMTFDGPGQGIVLRRPGQPPIRRDWEVVVSSVLDHLWKLVAEHPEWNIDLGKVAIMGMAMGAYFALRGATDPRIKACISCDGFYDFGPQVRSRSPFFLKYLSDSQADAVLSWAAGFNMQHQLEFGHLRMVFGVDSCVEALRKLAEISLEPPGEEPICARVKCPVMVTSARDSIYTIEPHLTYQKLAEFRGGEEGLTLWDPVGPGQGSLQAKVGAITSFQMKVFSWMDEVFGIQREPIKNHPI</sequence>
<dbReference type="AlphaFoldDB" id="A0A9N9Z850"/>
<comment type="pathway">
    <text evidence="1">Mycotoxin biosynthesis.</text>
</comment>
<dbReference type="InterPro" id="IPR000073">
    <property type="entry name" value="AB_hydrolase_1"/>
</dbReference>
<proteinExistence type="inferred from homology"/>
<feature type="domain" description="AB hydrolase-1" evidence="4">
    <location>
        <begin position="182"/>
        <end position="309"/>
    </location>
</feature>
<keyword evidence="2" id="KW-0378">Hydrolase</keyword>
<dbReference type="PANTHER" id="PTHR22946">
    <property type="entry name" value="DIENELACTONE HYDROLASE DOMAIN-CONTAINING PROTEIN-RELATED"/>
    <property type="match status" value="1"/>
</dbReference>
<name>A0A9N9Z850_9HYPO</name>
<accession>A0A9N9Z850</accession>
<comment type="similarity">
    <text evidence="3">Belongs to the AB hydrolase superfamily. FUS2 hydrolase family.</text>
</comment>
<dbReference type="InterPro" id="IPR029058">
    <property type="entry name" value="AB_hydrolase_fold"/>
</dbReference>
<dbReference type="Gene3D" id="1.20.1440.110">
    <property type="entry name" value="acylaminoacyl peptidase"/>
    <property type="match status" value="1"/>
</dbReference>
<gene>
    <name evidence="5" type="ORF">CSOL1703_00002558</name>
</gene>
<evidence type="ECO:0000259" key="4">
    <source>
        <dbReference type="Pfam" id="PF12697"/>
    </source>
</evidence>
<dbReference type="EMBL" id="CABFOC020000035">
    <property type="protein sequence ID" value="CAH0050585.1"/>
    <property type="molecule type" value="Genomic_DNA"/>
</dbReference>
<dbReference type="OrthoDB" id="249703at2759"/>
<dbReference type="Gene3D" id="3.40.50.1820">
    <property type="entry name" value="alpha/beta hydrolase"/>
    <property type="match status" value="1"/>
</dbReference>
<evidence type="ECO:0000313" key="5">
    <source>
        <dbReference type="EMBL" id="CAH0050585.1"/>
    </source>
</evidence>
<dbReference type="PANTHER" id="PTHR22946:SF13">
    <property type="entry name" value="ALPHA_BETA HYDROLASE PSOB"/>
    <property type="match status" value="1"/>
</dbReference>
<protein>
    <recommendedName>
        <fullName evidence="4">AB hydrolase-1 domain-containing protein</fullName>
    </recommendedName>
</protein>
<dbReference type="InterPro" id="IPR050261">
    <property type="entry name" value="FrsA_esterase"/>
</dbReference>
<evidence type="ECO:0000256" key="1">
    <source>
        <dbReference type="ARBA" id="ARBA00004685"/>
    </source>
</evidence>
<evidence type="ECO:0000313" key="6">
    <source>
        <dbReference type="Proteomes" id="UP000775872"/>
    </source>
</evidence>
<dbReference type="SUPFAM" id="SSF53474">
    <property type="entry name" value="alpha/beta-Hydrolases"/>
    <property type="match status" value="1"/>
</dbReference>
<evidence type="ECO:0000256" key="2">
    <source>
        <dbReference type="ARBA" id="ARBA00022801"/>
    </source>
</evidence>
<evidence type="ECO:0000256" key="3">
    <source>
        <dbReference type="ARBA" id="ARBA00038115"/>
    </source>
</evidence>
<reference evidence="5" key="1">
    <citation type="submission" date="2021-10" db="EMBL/GenBank/DDBJ databases">
        <authorList>
            <person name="Piombo E."/>
        </authorList>
    </citation>
    <scope>NUCLEOTIDE SEQUENCE</scope>
</reference>
<comment type="caution">
    <text evidence="5">The sequence shown here is derived from an EMBL/GenBank/DDBJ whole genome shotgun (WGS) entry which is preliminary data.</text>
</comment>
<feature type="non-terminal residue" evidence="5">
    <location>
        <position position="1"/>
    </location>
</feature>